<organism evidence="2 3">
    <name type="scientific">Athelia psychrophila</name>
    <dbReference type="NCBI Taxonomy" id="1759441"/>
    <lineage>
        <taxon>Eukaryota</taxon>
        <taxon>Fungi</taxon>
        <taxon>Dikarya</taxon>
        <taxon>Basidiomycota</taxon>
        <taxon>Agaricomycotina</taxon>
        <taxon>Agaricomycetes</taxon>
        <taxon>Agaricomycetidae</taxon>
        <taxon>Atheliales</taxon>
        <taxon>Atheliaceae</taxon>
        <taxon>Athelia</taxon>
    </lineage>
</organism>
<name>A0A165YXS7_9AGAM</name>
<sequence length="106" mass="12449">ELTIEEFPAAVQVQSKHNTPIEGFWRWKRQGEGHSLRDAILVGKAQGIFNPNNELHINIFNWLWPPLVQARLDIFRQYWNNHRLSTQKKKILPTGTSPLHMWTVPD</sequence>
<evidence type="ECO:0000313" key="3">
    <source>
        <dbReference type="Proteomes" id="UP000076532"/>
    </source>
</evidence>
<gene>
    <name evidence="2" type="ORF">FIBSPDRAFT_687622</name>
</gene>
<evidence type="ECO:0000313" key="2">
    <source>
        <dbReference type="EMBL" id="KZP10031.1"/>
    </source>
</evidence>
<protein>
    <recommendedName>
        <fullName evidence="1">Integrase core domain-containing protein</fullName>
    </recommendedName>
</protein>
<feature type="domain" description="Integrase core" evidence="1">
    <location>
        <begin position="10"/>
        <end position="90"/>
    </location>
</feature>
<dbReference type="AlphaFoldDB" id="A0A165YXS7"/>
<dbReference type="Proteomes" id="UP000076532">
    <property type="component" value="Unassembled WGS sequence"/>
</dbReference>
<dbReference type="EMBL" id="KV417688">
    <property type="protein sequence ID" value="KZP10031.1"/>
    <property type="molecule type" value="Genomic_DNA"/>
</dbReference>
<accession>A0A165YXS7</accession>
<dbReference type="STRING" id="436010.A0A165YXS7"/>
<feature type="non-terminal residue" evidence="2">
    <location>
        <position position="106"/>
    </location>
</feature>
<dbReference type="Pfam" id="PF24764">
    <property type="entry name" value="rva_4"/>
    <property type="match status" value="1"/>
</dbReference>
<keyword evidence="3" id="KW-1185">Reference proteome</keyword>
<proteinExistence type="predicted"/>
<dbReference type="OrthoDB" id="2845878at2759"/>
<evidence type="ECO:0000259" key="1">
    <source>
        <dbReference type="Pfam" id="PF24764"/>
    </source>
</evidence>
<feature type="non-terminal residue" evidence="2">
    <location>
        <position position="1"/>
    </location>
</feature>
<dbReference type="InterPro" id="IPR058913">
    <property type="entry name" value="Integrase_dom_put"/>
</dbReference>
<reference evidence="2 3" key="1">
    <citation type="journal article" date="2016" name="Mol. Biol. Evol.">
        <title>Comparative Genomics of Early-Diverging Mushroom-Forming Fungi Provides Insights into the Origins of Lignocellulose Decay Capabilities.</title>
        <authorList>
            <person name="Nagy L.G."/>
            <person name="Riley R."/>
            <person name="Tritt A."/>
            <person name="Adam C."/>
            <person name="Daum C."/>
            <person name="Floudas D."/>
            <person name="Sun H."/>
            <person name="Yadav J.S."/>
            <person name="Pangilinan J."/>
            <person name="Larsson K.H."/>
            <person name="Matsuura K."/>
            <person name="Barry K."/>
            <person name="Labutti K."/>
            <person name="Kuo R."/>
            <person name="Ohm R.A."/>
            <person name="Bhattacharya S.S."/>
            <person name="Shirouzu T."/>
            <person name="Yoshinaga Y."/>
            <person name="Martin F.M."/>
            <person name="Grigoriev I.V."/>
            <person name="Hibbett D.S."/>
        </authorList>
    </citation>
    <scope>NUCLEOTIDE SEQUENCE [LARGE SCALE GENOMIC DNA]</scope>
    <source>
        <strain evidence="2 3">CBS 109695</strain>
    </source>
</reference>